<reference evidence="3" key="1">
    <citation type="journal article" date="2010" name="Nat. Biotechnol.">
        <title>Draft genome sequence of the oilseed species Ricinus communis.</title>
        <authorList>
            <person name="Chan A.P."/>
            <person name="Crabtree J."/>
            <person name="Zhao Q."/>
            <person name="Lorenzi H."/>
            <person name="Orvis J."/>
            <person name="Puiu D."/>
            <person name="Melake-Berhan A."/>
            <person name="Jones K.M."/>
            <person name="Redman J."/>
            <person name="Chen G."/>
            <person name="Cahoon E.B."/>
            <person name="Gedil M."/>
            <person name="Stanke M."/>
            <person name="Haas B.J."/>
            <person name="Wortman J.R."/>
            <person name="Fraser-Liggett C.M."/>
            <person name="Ravel J."/>
            <person name="Rabinowicz P.D."/>
        </authorList>
    </citation>
    <scope>NUCLEOTIDE SEQUENCE [LARGE SCALE GENOMIC DNA]</scope>
    <source>
        <strain evidence="3">cv. Hale</strain>
    </source>
</reference>
<dbReference type="eggNOG" id="ENOG502SDQ8">
    <property type="taxonomic scope" value="Eukaryota"/>
</dbReference>
<dbReference type="InParanoid" id="B9S1I1"/>
<sequence>MDIKEACKQASQDLARESLIEISYSLPEKVQTPDVGEISVGEDMNNDGADRFRSELISISYSQSPDITLSPVSSEKQDDLLGKRKKGVWPQRRGQQAAAGHLSDATAPPSNLQEGQSSQLGNLTRARCISVSFLLPLGGKHREKTPCCWTLISE</sequence>
<feature type="compositionally biased region" description="Polar residues" evidence="1">
    <location>
        <begin position="108"/>
        <end position="118"/>
    </location>
</feature>
<gene>
    <name evidence="2" type="ORF">RCOM_0865210</name>
</gene>
<keyword evidence="3" id="KW-1185">Reference proteome</keyword>
<protein>
    <submittedName>
        <fullName evidence="2">Uncharacterized protein</fullName>
    </submittedName>
</protein>
<feature type="region of interest" description="Disordered" evidence="1">
    <location>
        <begin position="67"/>
        <end position="118"/>
    </location>
</feature>
<dbReference type="Proteomes" id="UP000008311">
    <property type="component" value="Unassembled WGS sequence"/>
</dbReference>
<dbReference type="PANTHER" id="PTHR35282">
    <property type="entry name" value="F5D14.24 PROTEIN"/>
    <property type="match status" value="1"/>
</dbReference>
<evidence type="ECO:0000313" key="2">
    <source>
        <dbReference type="EMBL" id="EEF42450.1"/>
    </source>
</evidence>
<evidence type="ECO:0000256" key="1">
    <source>
        <dbReference type="SAM" id="MobiDB-lite"/>
    </source>
</evidence>
<dbReference type="PANTHER" id="PTHR35282:SF11">
    <property type="entry name" value="EG5651"/>
    <property type="match status" value="1"/>
</dbReference>
<dbReference type="EMBL" id="EQ973844">
    <property type="protein sequence ID" value="EEF42450.1"/>
    <property type="molecule type" value="Genomic_DNA"/>
</dbReference>
<dbReference type="Pfam" id="PF21737">
    <property type="entry name" value="DUF6865"/>
    <property type="match status" value="1"/>
</dbReference>
<accession>B9S1I1</accession>
<proteinExistence type="predicted"/>
<evidence type="ECO:0000313" key="3">
    <source>
        <dbReference type="Proteomes" id="UP000008311"/>
    </source>
</evidence>
<organism evidence="2 3">
    <name type="scientific">Ricinus communis</name>
    <name type="common">Castor bean</name>
    <dbReference type="NCBI Taxonomy" id="3988"/>
    <lineage>
        <taxon>Eukaryota</taxon>
        <taxon>Viridiplantae</taxon>
        <taxon>Streptophyta</taxon>
        <taxon>Embryophyta</taxon>
        <taxon>Tracheophyta</taxon>
        <taxon>Spermatophyta</taxon>
        <taxon>Magnoliopsida</taxon>
        <taxon>eudicotyledons</taxon>
        <taxon>Gunneridae</taxon>
        <taxon>Pentapetalae</taxon>
        <taxon>rosids</taxon>
        <taxon>fabids</taxon>
        <taxon>Malpighiales</taxon>
        <taxon>Euphorbiaceae</taxon>
        <taxon>Acalyphoideae</taxon>
        <taxon>Acalypheae</taxon>
        <taxon>Ricinus</taxon>
    </lineage>
</organism>
<dbReference type="AlphaFoldDB" id="B9S1I1"/>
<dbReference type="InterPro" id="IPR049198">
    <property type="entry name" value="DUF6865"/>
</dbReference>
<name>B9S1I1_RICCO</name>